<evidence type="ECO:0000313" key="3">
    <source>
        <dbReference type="Proteomes" id="UP001156672"/>
    </source>
</evidence>
<accession>A0ABQ5X3B3</accession>
<feature type="compositionally biased region" description="Basic and acidic residues" evidence="1">
    <location>
        <begin position="154"/>
        <end position="169"/>
    </location>
</feature>
<sequence>MARIRSIHPGLWTDEAFATLSMAARVLIMGIWNHADDGGGFEWKPLTLKMRIFPADNVDVAALLEELSSSNLVLEYDADGKRFGAVRNFGKWQRAQKPDRFCPMPPEVREYAGTVHVLSKEERKKNDTATGSEATETVENGDQSRTSTVPVADFENRREEGRKVRKEEGNTSSLRSEGERADALPAPAPKSEKPKRASRLPADWQPTPEQVQFAEANQVDPIRTAEVFRDYWLGVPGAKGCKADWDATWRNWVRREDGMRSQAAPSKAQQRADNADAWKSGVMLEGY</sequence>
<feature type="region of interest" description="Disordered" evidence="1">
    <location>
        <begin position="114"/>
        <end position="202"/>
    </location>
</feature>
<organism evidence="2 3">
    <name type="scientific">Gluconobacter albidus</name>
    <dbReference type="NCBI Taxonomy" id="318683"/>
    <lineage>
        <taxon>Bacteria</taxon>
        <taxon>Pseudomonadati</taxon>
        <taxon>Pseudomonadota</taxon>
        <taxon>Alphaproteobacteria</taxon>
        <taxon>Acetobacterales</taxon>
        <taxon>Acetobacteraceae</taxon>
        <taxon>Gluconobacter</taxon>
    </lineage>
</organism>
<dbReference type="Proteomes" id="UP001156672">
    <property type="component" value="Unassembled WGS sequence"/>
</dbReference>
<feature type="compositionally biased region" description="Polar residues" evidence="1">
    <location>
        <begin position="128"/>
        <end position="149"/>
    </location>
</feature>
<name>A0ABQ5X3B3_9PROT</name>
<proteinExistence type="predicted"/>
<dbReference type="RefSeq" id="WP_062028833.1">
    <property type="nucleotide sequence ID" value="NZ_BEWL01000010.1"/>
</dbReference>
<keyword evidence="3" id="KW-1185">Reference proteome</keyword>
<reference evidence="3" key="1">
    <citation type="journal article" date="2019" name="Int. J. Syst. Evol. Microbiol.">
        <title>The Global Catalogue of Microorganisms (GCM) 10K type strain sequencing project: providing services to taxonomists for standard genome sequencing and annotation.</title>
        <authorList>
            <consortium name="The Broad Institute Genomics Platform"/>
            <consortium name="The Broad Institute Genome Sequencing Center for Infectious Disease"/>
            <person name="Wu L."/>
            <person name="Ma J."/>
        </authorList>
    </citation>
    <scope>NUCLEOTIDE SEQUENCE [LARGE SCALE GENOMIC DNA]</scope>
    <source>
        <strain evidence="3">NBRC 3250</strain>
    </source>
</reference>
<comment type="caution">
    <text evidence="2">The sequence shown here is derived from an EMBL/GenBank/DDBJ whole genome shotgun (WGS) entry which is preliminary data.</text>
</comment>
<feature type="compositionally biased region" description="Basic and acidic residues" evidence="1">
    <location>
        <begin position="118"/>
        <end position="127"/>
    </location>
</feature>
<protein>
    <recommendedName>
        <fullName evidence="4">DnaT DNA-binding domain-containing protein</fullName>
    </recommendedName>
</protein>
<gene>
    <name evidence="2" type="ORF">GCM10007866_18310</name>
</gene>
<dbReference type="EMBL" id="BSNW01000017">
    <property type="protein sequence ID" value="GLQ69380.1"/>
    <property type="molecule type" value="Genomic_DNA"/>
</dbReference>
<evidence type="ECO:0000256" key="1">
    <source>
        <dbReference type="SAM" id="MobiDB-lite"/>
    </source>
</evidence>
<evidence type="ECO:0008006" key="4">
    <source>
        <dbReference type="Google" id="ProtNLM"/>
    </source>
</evidence>
<evidence type="ECO:0000313" key="2">
    <source>
        <dbReference type="EMBL" id="GLQ69380.1"/>
    </source>
</evidence>